<protein>
    <recommendedName>
        <fullName evidence="4">Heterokaryon incompatibility domain-containing protein</fullName>
    </recommendedName>
</protein>
<sequence length="61" mass="7230">MMPEDARYCYRPLSTDRESAEIRIIELLPEALFPNQIRCNIRHVQLCDEPIYEALSYCWGP</sequence>
<evidence type="ECO:0000313" key="2">
    <source>
        <dbReference type="Proteomes" id="UP000504636"/>
    </source>
</evidence>
<dbReference type="RefSeq" id="XP_033578716.1">
    <property type="nucleotide sequence ID" value="XM_033727280.1"/>
</dbReference>
<gene>
    <name evidence="1 3" type="ORF">BDZ99DRAFT_560155</name>
</gene>
<dbReference type="GeneID" id="54468173"/>
<keyword evidence="2" id="KW-1185">Reference proteome</keyword>
<dbReference type="Proteomes" id="UP000504636">
    <property type="component" value="Unplaced"/>
</dbReference>
<reference evidence="1 3" key="1">
    <citation type="journal article" date="2020" name="Stud. Mycol.">
        <title>101 Dothideomycetes genomes: a test case for predicting lifestyles and emergence of pathogens.</title>
        <authorList>
            <person name="Haridas S."/>
            <person name="Albert R."/>
            <person name="Binder M."/>
            <person name="Bloem J."/>
            <person name="Labutti K."/>
            <person name="Salamov A."/>
            <person name="Andreopoulos B."/>
            <person name="Baker S."/>
            <person name="Barry K."/>
            <person name="Bills G."/>
            <person name="Bluhm B."/>
            <person name="Cannon C."/>
            <person name="Castanera R."/>
            <person name="Culley D."/>
            <person name="Daum C."/>
            <person name="Ezra D."/>
            <person name="Gonzalez J."/>
            <person name="Henrissat B."/>
            <person name="Kuo A."/>
            <person name="Liang C."/>
            <person name="Lipzen A."/>
            <person name="Lutzoni F."/>
            <person name="Magnuson J."/>
            <person name="Mondo S."/>
            <person name="Nolan M."/>
            <person name="Ohm R."/>
            <person name="Pangilinan J."/>
            <person name="Park H.-J."/>
            <person name="Ramirez L."/>
            <person name="Alfaro M."/>
            <person name="Sun H."/>
            <person name="Tritt A."/>
            <person name="Yoshinaga Y."/>
            <person name="Zwiers L.-H."/>
            <person name="Turgeon B."/>
            <person name="Goodwin S."/>
            <person name="Spatafora J."/>
            <person name="Crous P."/>
            <person name="Grigoriev I."/>
        </authorList>
    </citation>
    <scope>NUCLEOTIDE SEQUENCE</scope>
    <source>
        <strain evidence="1 3">CBS 304.34</strain>
    </source>
</reference>
<dbReference type="AlphaFoldDB" id="A0A6A6YS48"/>
<organism evidence="1">
    <name type="scientific">Mytilinidion resinicola</name>
    <dbReference type="NCBI Taxonomy" id="574789"/>
    <lineage>
        <taxon>Eukaryota</taxon>
        <taxon>Fungi</taxon>
        <taxon>Dikarya</taxon>
        <taxon>Ascomycota</taxon>
        <taxon>Pezizomycotina</taxon>
        <taxon>Dothideomycetes</taxon>
        <taxon>Pleosporomycetidae</taxon>
        <taxon>Mytilinidiales</taxon>
        <taxon>Mytilinidiaceae</taxon>
        <taxon>Mytilinidion</taxon>
    </lineage>
</organism>
<accession>A0A6A6YS48</accession>
<dbReference type="EMBL" id="MU003698">
    <property type="protein sequence ID" value="KAF2811752.1"/>
    <property type="molecule type" value="Genomic_DNA"/>
</dbReference>
<name>A0A6A6YS48_9PEZI</name>
<reference evidence="3" key="2">
    <citation type="submission" date="2020-04" db="EMBL/GenBank/DDBJ databases">
        <authorList>
            <consortium name="NCBI Genome Project"/>
        </authorList>
    </citation>
    <scope>NUCLEOTIDE SEQUENCE</scope>
    <source>
        <strain evidence="3">CBS 304.34</strain>
    </source>
</reference>
<evidence type="ECO:0000313" key="3">
    <source>
        <dbReference type="RefSeq" id="XP_033578716.1"/>
    </source>
</evidence>
<evidence type="ECO:0000313" key="1">
    <source>
        <dbReference type="EMBL" id="KAF2811752.1"/>
    </source>
</evidence>
<proteinExistence type="predicted"/>
<reference evidence="3" key="3">
    <citation type="submission" date="2025-04" db="UniProtKB">
        <authorList>
            <consortium name="RefSeq"/>
        </authorList>
    </citation>
    <scope>IDENTIFICATION</scope>
    <source>
        <strain evidence="3">CBS 304.34</strain>
    </source>
</reference>
<evidence type="ECO:0008006" key="4">
    <source>
        <dbReference type="Google" id="ProtNLM"/>
    </source>
</evidence>